<proteinExistence type="predicted"/>
<protein>
    <submittedName>
        <fullName evidence="1">Enoyl-CoA hydratase</fullName>
    </submittedName>
</protein>
<gene>
    <name evidence="1" type="ORF">BG261_01485</name>
</gene>
<sequence>MRNKDIKIGKTISEIQEGETFSLTEKISEREILLYLGLTTDDNPLFLQYDYVKEIGLKKPLVPTTLIFGIMTSTVSKYLPGPGSNVVNVTFNISEKIFRGDTLKFDFEVIKIDTNKDLVTINVEVTRGDMRVGDAILLVTPPGENEIVIEE</sequence>
<dbReference type="PANTHER" id="PTHR43664">
    <property type="entry name" value="MONOAMINE OXIDASE-RELATED"/>
    <property type="match status" value="1"/>
</dbReference>
<keyword evidence="2" id="KW-1185">Reference proteome</keyword>
<dbReference type="InterPro" id="IPR052342">
    <property type="entry name" value="MCH/BMMD"/>
</dbReference>
<dbReference type="Proteomes" id="UP000178622">
    <property type="component" value="Unassembled WGS sequence"/>
</dbReference>
<accession>A0A1E8GQU9</accession>
<comment type="caution">
    <text evidence="1">The sequence shown here is derived from an EMBL/GenBank/DDBJ whole genome shotgun (WGS) entry which is preliminary data.</text>
</comment>
<evidence type="ECO:0000313" key="2">
    <source>
        <dbReference type="Proteomes" id="UP000178622"/>
    </source>
</evidence>
<organism evidence="1 2">
    <name type="scientific">Floricoccus tropicus</name>
    <dbReference type="NCBI Taxonomy" id="1859473"/>
    <lineage>
        <taxon>Bacteria</taxon>
        <taxon>Bacillati</taxon>
        <taxon>Bacillota</taxon>
        <taxon>Bacilli</taxon>
        <taxon>Lactobacillales</taxon>
        <taxon>Streptococcaceae</taxon>
        <taxon>Floricoccus</taxon>
    </lineage>
</organism>
<dbReference type="STRING" id="1859473.BG261_01485"/>
<dbReference type="PANTHER" id="PTHR43664:SF1">
    <property type="entry name" value="BETA-METHYLMALYL-COA DEHYDRATASE"/>
    <property type="match status" value="1"/>
</dbReference>
<evidence type="ECO:0000313" key="1">
    <source>
        <dbReference type="EMBL" id="OFI50604.1"/>
    </source>
</evidence>
<dbReference type="AlphaFoldDB" id="A0A1E8GQU9"/>
<reference evidence="2" key="1">
    <citation type="submission" date="2016-09" db="EMBL/GenBank/DDBJ databases">
        <title>Draft genome sequence of a novel species of the family Streptococcaceae isolated from flowers.</title>
        <authorList>
            <person name="Chuah L.-O."/>
            <person name="Yap K.-P."/>
            <person name="Thong K.L."/>
            <person name="Liong M.T."/>
            <person name="Ahmad R."/>
            <person name="Rusul G."/>
        </authorList>
    </citation>
    <scope>NUCLEOTIDE SEQUENCE [LARGE SCALE GENOMIC DNA]</scope>
    <source>
        <strain evidence="2">DF1</strain>
    </source>
</reference>
<dbReference type="EMBL" id="MKIR01000001">
    <property type="protein sequence ID" value="OFI50604.1"/>
    <property type="molecule type" value="Genomic_DNA"/>
</dbReference>
<dbReference type="Gene3D" id="3.10.129.10">
    <property type="entry name" value="Hotdog Thioesterase"/>
    <property type="match status" value="1"/>
</dbReference>
<name>A0A1E8GQU9_9LACT</name>
<dbReference type="SUPFAM" id="SSF54637">
    <property type="entry name" value="Thioesterase/thiol ester dehydrase-isomerase"/>
    <property type="match status" value="1"/>
</dbReference>
<dbReference type="InterPro" id="IPR029069">
    <property type="entry name" value="HotDog_dom_sf"/>
</dbReference>